<evidence type="ECO:0000256" key="1">
    <source>
        <dbReference type="PROSITE-ProRule" id="PRU00169"/>
    </source>
</evidence>
<dbReference type="Gene3D" id="3.20.20.450">
    <property type="entry name" value="EAL domain"/>
    <property type="match status" value="1"/>
</dbReference>
<dbReference type="Pfam" id="PF00563">
    <property type="entry name" value="EAL"/>
    <property type="match status" value="1"/>
</dbReference>
<dbReference type="SMART" id="SM00052">
    <property type="entry name" value="EAL"/>
    <property type="match status" value="1"/>
</dbReference>
<dbReference type="PROSITE" id="PS50110">
    <property type="entry name" value="RESPONSE_REGULATORY"/>
    <property type="match status" value="1"/>
</dbReference>
<evidence type="ECO:0000259" key="2">
    <source>
        <dbReference type="PROSITE" id="PS50110"/>
    </source>
</evidence>
<dbReference type="InterPro" id="IPR029787">
    <property type="entry name" value="Nucleotide_cyclase"/>
</dbReference>
<dbReference type="InterPro" id="IPR000160">
    <property type="entry name" value="GGDEF_dom"/>
</dbReference>
<dbReference type="Proteomes" id="UP000270261">
    <property type="component" value="Unassembled WGS sequence"/>
</dbReference>
<dbReference type="InterPro" id="IPR043128">
    <property type="entry name" value="Rev_trsase/Diguanyl_cyclase"/>
</dbReference>
<keyword evidence="6" id="KW-1185">Reference proteome</keyword>
<dbReference type="InterPro" id="IPR001633">
    <property type="entry name" value="EAL_dom"/>
</dbReference>
<dbReference type="InterPro" id="IPR035919">
    <property type="entry name" value="EAL_sf"/>
</dbReference>
<dbReference type="InterPro" id="IPR011006">
    <property type="entry name" value="CheY-like_superfamily"/>
</dbReference>
<dbReference type="Gene3D" id="3.40.50.2300">
    <property type="match status" value="1"/>
</dbReference>
<dbReference type="InterPro" id="IPR001789">
    <property type="entry name" value="Sig_transdc_resp-reg_receiver"/>
</dbReference>
<accession>A0A426FMH0</accession>
<dbReference type="SUPFAM" id="SSF55073">
    <property type="entry name" value="Nucleotide cyclase"/>
    <property type="match status" value="1"/>
</dbReference>
<dbReference type="OrthoDB" id="9813903at2"/>
<dbReference type="PANTHER" id="PTHR44757">
    <property type="entry name" value="DIGUANYLATE CYCLASE DGCP"/>
    <property type="match status" value="1"/>
</dbReference>
<sequence length="599" mass="66571">MNLEAHISVGGNAANRSEDALIQQQNTVLLLDADPATRHTVQRVLDTQHLGTLRVADSLEEADELIDSEPTLALLLLSVDGPDDERLQWVRRAIRTAAWQRLSVIVLTPGSRNPLWPEALALNLSDVLGKPLDEAALHLKLRQCLSLKIYRDRLLKQDLLTGLTNRSGFMRRLEVVLRARATAHTVMLLDLDRFRQLNDGLGHHMGDAFLKAVSQRLDAVISHHTGPERRRPAITTSPWLARTGADRFMALLPGRPGEPAHEQALEELQRSLVLPLHIEGRELFISASIGLAVFPDHGSDHNQLTRHAEQALAVAKRRGGHRIEYFDPAQKRVGINAITLENHLRHAIRYNELQLFYQPKVCSRTLEITGVEALIRWYHRDRGLILPEHFVPVAERSGLISEIGAWALQEACRQARAWLDAGLPALRMAVNISAAQTQRGDLVATVRQALDDSGLPPEHLTLELTETLLVENGEHARQLIGRLKELGLALSLDDFGTGYSSLTYLHTLPFDEIKIDRSFIQGLPHQAVSRAIVNAILALAEGLELDAVAEGIERPDEFACLQEHLPNCTLQGNLFCPPMSAPALQDRLRASTRFQPAVA</sequence>
<dbReference type="Gene3D" id="3.30.70.270">
    <property type="match status" value="1"/>
</dbReference>
<dbReference type="EMBL" id="RRUE01000002">
    <property type="protein sequence ID" value="RRN43678.1"/>
    <property type="molecule type" value="Genomic_DNA"/>
</dbReference>
<name>A0A426FMH0_9BURK</name>
<dbReference type="RefSeq" id="WP_125095882.1">
    <property type="nucleotide sequence ID" value="NZ_RRUE01000002.1"/>
</dbReference>
<dbReference type="PROSITE" id="PS50883">
    <property type="entry name" value="EAL"/>
    <property type="match status" value="1"/>
</dbReference>
<comment type="caution">
    <text evidence="1">Lacks conserved residue(s) required for the propagation of feature annotation.</text>
</comment>
<dbReference type="SUPFAM" id="SSF52172">
    <property type="entry name" value="CheY-like"/>
    <property type="match status" value="1"/>
</dbReference>
<dbReference type="CDD" id="cd01949">
    <property type="entry name" value="GGDEF"/>
    <property type="match status" value="1"/>
</dbReference>
<dbReference type="CDD" id="cd01948">
    <property type="entry name" value="EAL"/>
    <property type="match status" value="1"/>
</dbReference>
<comment type="caution">
    <text evidence="5">The sequence shown here is derived from an EMBL/GenBank/DDBJ whole genome shotgun (WGS) entry which is preliminary data.</text>
</comment>
<dbReference type="InterPro" id="IPR052155">
    <property type="entry name" value="Biofilm_reg_signaling"/>
</dbReference>
<dbReference type="GO" id="GO:0000160">
    <property type="term" value="P:phosphorelay signal transduction system"/>
    <property type="evidence" value="ECO:0007669"/>
    <property type="project" value="InterPro"/>
</dbReference>
<dbReference type="SMART" id="SM00267">
    <property type="entry name" value="GGDEF"/>
    <property type="match status" value="1"/>
</dbReference>
<evidence type="ECO:0000259" key="4">
    <source>
        <dbReference type="PROSITE" id="PS50887"/>
    </source>
</evidence>
<protein>
    <submittedName>
        <fullName evidence="5">EAL domain-containing protein</fullName>
    </submittedName>
</protein>
<feature type="domain" description="Response regulatory" evidence="2">
    <location>
        <begin position="27"/>
        <end position="145"/>
    </location>
</feature>
<dbReference type="Pfam" id="PF00990">
    <property type="entry name" value="GGDEF"/>
    <property type="match status" value="1"/>
</dbReference>
<reference evidence="5 6" key="1">
    <citation type="submission" date="2018-11" db="EMBL/GenBank/DDBJ databases">
        <title>Genome sequencing of Lautropia sp. KCOM 2505 (= ChDC F240).</title>
        <authorList>
            <person name="Kook J.-K."/>
            <person name="Park S.-N."/>
            <person name="Lim Y.K."/>
        </authorList>
    </citation>
    <scope>NUCLEOTIDE SEQUENCE [LARGE SCALE GENOMIC DNA]</scope>
    <source>
        <strain evidence="5 6">KCOM 2505</strain>
    </source>
</reference>
<evidence type="ECO:0000259" key="3">
    <source>
        <dbReference type="PROSITE" id="PS50883"/>
    </source>
</evidence>
<dbReference type="NCBIfam" id="TIGR00254">
    <property type="entry name" value="GGDEF"/>
    <property type="match status" value="1"/>
</dbReference>
<evidence type="ECO:0000313" key="6">
    <source>
        <dbReference type="Proteomes" id="UP000270261"/>
    </source>
</evidence>
<dbReference type="AlphaFoldDB" id="A0A426FMH0"/>
<dbReference type="PROSITE" id="PS50887">
    <property type="entry name" value="GGDEF"/>
    <property type="match status" value="1"/>
</dbReference>
<dbReference type="SUPFAM" id="SSF141868">
    <property type="entry name" value="EAL domain-like"/>
    <property type="match status" value="1"/>
</dbReference>
<feature type="domain" description="EAL" evidence="3">
    <location>
        <begin position="337"/>
        <end position="592"/>
    </location>
</feature>
<organism evidence="5 6">
    <name type="scientific">Lautropia dentalis</name>
    <dbReference type="NCBI Taxonomy" id="2490857"/>
    <lineage>
        <taxon>Bacteria</taxon>
        <taxon>Pseudomonadati</taxon>
        <taxon>Pseudomonadota</taxon>
        <taxon>Betaproteobacteria</taxon>
        <taxon>Burkholderiales</taxon>
        <taxon>Burkholderiaceae</taxon>
        <taxon>Lautropia</taxon>
    </lineage>
</organism>
<evidence type="ECO:0000313" key="5">
    <source>
        <dbReference type="EMBL" id="RRN43678.1"/>
    </source>
</evidence>
<feature type="domain" description="GGDEF" evidence="4">
    <location>
        <begin position="182"/>
        <end position="328"/>
    </location>
</feature>
<gene>
    <name evidence="5" type="ORF">EHV23_09625</name>
</gene>
<dbReference type="PANTHER" id="PTHR44757:SF2">
    <property type="entry name" value="BIOFILM ARCHITECTURE MAINTENANCE PROTEIN MBAA"/>
    <property type="match status" value="1"/>
</dbReference>
<proteinExistence type="predicted"/>